<dbReference type="Gene3D" id="3.30.505.10">
    <property type="entry name" value="SH2 domain"/>
    <property type="match status" value="1"/>
</dbReference>
<dbReference type="Pfam" id="PF00017">
    <property type="entry name" value="SH2"/>
    <property type="match status" value="1"/>
</dbReference>
<evidence type="ECO:0000256" key="1">
    <source>
        <dbReference type="ARBA" id="ARBA00022999"/>
    </source>
</evidence>
<evidence type="ECO:0000259" key="3">
    <source>
        <dbReference type="PROSITE" id="PS50001"/>
    </source>
</evidence>
<protein>
    <recommendedName>
        <fullName evidence="3">SH2 domain-containing protein</fullName>
    </recommendedName>
</protein>
<dbReference type="InterPro" id="IPR051751">
    <property type="entry name" value="Immunoreceptor_sig_adapters"/>
</dbReference>
<dbReference type="PROSITE" id="PS50001">
    <property type="entry name" value="SH2"/>
    <property type="match status" value="1"/>
</dbReference>
<dbReference type="GeneTree" id="ENSGT00940000161846"/>
<evidence type="ECO:0000313" key="4">
    <source>
        <dbReference type="Ensembl" id="ENSLLEP00000003110.1"/>
    </source>
</evidence>
<dbReference type="PANTHER" id="PTHR14098">
    <property type="entry name" value="SH2 DOMAIN CONTAINING PROTEIN"/>
    <property type="match status" value="1"/>
</dbReference>
<dbReference type="GO" id="GO:0007169">
    <property type="term" value="P:cell surface receptor protein tyrosine kinase signaling pathway"/>
    <property type="evidence" value="ECO:0007669"/>
    <property type="project" value="TreeGrafter"/>
</dbReference>
<dbReference type="FunFam" id="3.30.505.10:FF:000016">
    <property type="entry name" value="B-cell linker protein isoform 2"/>
    <property type="match status" value="1"/>
</dbReference>
<dbReference type="Ensembl" id="ENSLLET00000003247.1">
    <property type="protein sequence ID" value="ENSLLEP00000003110.1"/>
    <property type="gene ID" value="ENSLLEG00000001995.1"/>
</dbReference>
<accession>A0A8C5LTU3</accession>
<evidence type="ECO:0000256" key="2">
    <source>
        <dbReference type="PROSITE-ProRule" id="PRU00191"/>
    </source>
</evidence>
<dbReference type="InterPro" id="IPR036860">
    <property type="entry name" value="SH2_dom_sf"/>
</dbReference>
<dbReference type="SUPFAM" id="SSF55550">
    <property type="entry name" value="SH2 domain"/>
    <property type="match status" value="1"/>
</dbReference>
<dbReference type="GO" id="GO:0035556">
    <property type="term" value="P:intracellular signal transduction"/>
    <property type="evidence" value="ECO:0007669"/>
    <property type="project" value="TreeGrafter"/>
</dbReference>
<feature type="domain" description="SH2" evidence="3">
    <location>
        <begin position="1"/>
        <end position="105"/>
    </location>
</feature>
<dbReference type="Proteomes" id="UP000694569">
    <property type="component" value="Unplaced"/>
</dbReference>
<sequence length="116" mass="13443">SMRWCRSPQKNSQYDGSFLVRGDGNKASNEPYVLSVYYGGKVYNIKIRYLEDTQQYSLGSGLRRSDKFNSVKDMVEFHKNSPIILVDGREQKYTRGPYCYLTHPPNLHRQKASLSL</sequence>
<evidence type="ECO:0000313" key="5">
    <source>
        <dbReference type="Proteomes" id="UP000694569"/>
    </source>
</evidence>
<dbReference type="AlphaFoldDB" id="A0A8C5LTU3"/>
<reference evidence="4" key="1">
    <citation type="submission" date="2025-08" db="UniProtKB">
        <authorList>
            <consortium name="Ensembl"/>
        </authorList>
    </citation>
    <scope>IDENTIFICATION</scope>
</reference>
<dbReference type="InterPro" id="IPR000980">
    <property type="entry name" value="SH2"/>
</dbReference>
<keyword evidence="1 2" id="KW-0727">SH2 domain</keyword>
<dbReference type="GO" id="GO:0005737">
    <property type="term" value="C:cytoplasm"/>
    <property type="evidence" value="ECO:0007669"/>
    <property type="project" value="UniProtKB-ARBA"/>
</dbReference>
<proteinExistence type="predicted"/>
<name>A0A8C5LTU3_9ANUR</name>
<dbReference type="OrthoDB" id="9945442at2759"/>
<dbReference type="PANTHER" id="PTHR14098:SF2">
    <property type="entry name" value="CYTOKINE-DEPENDENT HEMATOPOIETIC CELL LINKER"/>
    <property type="match status" value="1"/>
</dbReference>
<organism evidence="4 5">
    <name type="scientific">Leptobrachium leishanense</name>
    <name type="common">Leishan spiny toad</name>
    <dbReference type="NCBI Taxonomy" id="445787"/>
    <lineage>
        <taxon>Eukaryota</taxon>
        <taxon>Metazoa</taxon>
        <taxon>Chordata</taxon>
        <taxon>Craniata</taxon>
        <taxon>Vertebrata</taxon>
        <taxon>Euteleostomi</taxon>
        <taxon>Amphibia</taxon>
        <taxon>Batrachia</taxon>
        <taxon>Anura</taxon>
        <taxon>Pelobatoidea</taxon>
        <taxon>Megophryidae</taxon>
        <taxon>Leptobrachium</taxon>
    </lineage>
</organism>
<reference evidence="4" key="2">
    <citation type="submission" date="2025-09" db="UniProtKB">
        <authorList>
            <consortium name="Ensembl"/>
        </authorList>
    </citation>
    <scope>IDENTIFICATION</scope>
</reference>
<keyword evidence="5" id="KW-1185">Reference proteome</keyword>